<evidence type="ECO:0000256" key="6">
    <source>
        <dbReference type="ARBA" id="ARBA00022475"/>
    </source>
</evidence>
<evidence type="ECO:0000256" key="7">
    <source>
        <dbReference type="ARBA" id="ARBA00022490"/>
    </source>
</evidence>
<evidence type="ECO:0000256" key="12">
    <source>
        <dbReference type="ARBA" id="ARBA00023157"/>
    </source>
</evidence>
<keyword evidence="10" id="KW-1133">Transmembrane helix</keyword>
<dbReference type="GO" id="GO:0016012">
    <property type="term" value="C:sarcoglycan complex"/>
    <property type="evidence" value="ECO:0007669"/>
    <property type="project" value="InterPro"/>
</dbReference>
<comment type="function">
    <text evidence="1">Component of the sarcoglycan complex, a subcomplex of the dystrophin-glycoprotein complex which forms a link between the F-actin cytoskeleton and the extracellular matrix.</text>
</comment>
<dbReference type="InterPro" id="IPR027659">
    <property type="entry name" value="Sgcb"/>
</dbReference>
<accession>A0A1A9UCL4</accession>
<dbReference type="AlphaFoldDB" id="A0A1A9UCL4"/>
<dbReference type="PANTHER" id="PTHR21142:SF2">
    <property type="entry name" value="BETA-SARCOGLYCAN"/>
    <property type="match status" value="1"/>
</dbReference>
<dbReference type="GO" id="GO:0042383">
    <property type="term" value="C:sarcolemma"/>
    <property type="evidence" value="ECO:0007669"/>
    <property type="project" value="UniProtKB-SubCell"/>
</dbReference>
<comment type="subunit">
    <text evidence="15">Cross-link to form 2 major subcomplexes: one consisting of SGCB, SGCD and SGCG and the other consisting of SGCB and SGCD. The association between SGCB and SGCG is particularly strong while SGCA is loosely associated with the other sarcoglycans.</text>
</comment>
<sequence length="115" mass="13250">MELIPEEDVIKLFGCTDLDRIYSKNVGQFEGFIDEQLTITGDNAAVYVRMRHRNGQIHNRLIVDKSGVQFRGINTFDIKDPETGVVFTTHRPHYNMPKGANMLLKKLSFDYSSRE</sequence>
<evidence type="ECO:0000256" key="13">
    <source>
        <dbReference type="ARBA" id="ARBA00023180"/>
    </source>
</evidence>
<dbReference type="VEuPathDB" id="VectorBase:GAUT000040"/>
<protein>
    <recommendedName>
        <fullName evidence="5">Beta-sarcoglycan</fullName>
    </recommendedName>
</protein>
<keyword evidence="14" id="KW-0206">Cytoskeleton</keyword>
<comment type="subcellular location">
    <subcellularLocation>
        <location evidence="3">Cell membrane</location>
        <location evidence="3">Sarcolemma</location>
        <topology evidence="3">Single-pass type II membrane protein</topology>
    </subcellularLocation>
    <subcellularLocation>
        <location evidence="2">Cytoplasm</location>
        <location evidence="2">Cytoskeleton</location>
    </subcellularLocation>
</comment>
<keyword evidence="6" id="KW-1003">Cell membrane</keyword>
<evidence type="ECO:0000256" key="5">
    <source>
        <dbReference type="ARBA" id="ARBA00015329"/>
    </source>
</evidence>
<evidence type="ECO:0000256" key="1">
    <source>
        <dbReference type="ARBA" id="ARBA00002860"/>
    </source>
</evidence>
<reference evidence="16" key="1">
    <citation type="submission" date="2020-05" db="UniProtKB">
        <authorList>
            <consortium name="EnsemblMetazoa"/>
        </authorList>
    </citation>
    <scope>IDENTIFICATION</scope>
    <source>
        <strain evidence="16">TTRI</strain>
    </source>
</reference>
<evidence type="ECO:0000256" key="3">
    <source>
        <dbReference type="ARBA" id="ARBA00004274"/>
    </source>
</evidence>
<dbReference type="InterPro" id="IPR006875">
    <property type="entry name" value="Sarcoglycan"/>
</dbReference>
<evidence type="ECO:0000256" key="14">
    <source>
        <dbReference type="ARBA" id="ARBA00023212"/>
    </source>
</evidence>
<keyword evidence="13" id="KW-0325">Glycoprotein</keyword>
<evidence type="ECO:0000313" key="17">
    <source>
        <dbReference type="Proteomes" id="UP000078200"/>
    </source>
</evidence>
<keyword evidence="8" id="KW-0812">Transmembrane</keyword>
<evidence type="ECO:0000256" key="8">
    <source>
        <dbReference type="ARBA" id="ARBA00022692"/>
    </source>
</evidence>
<evidence type="ECO:0000256" key="11">
    <source>
        <dbReference type="ARBA" id="ARBA00023136"/>
    </source>
</evidence>
<proteinExistence type="inferred from homology"/>
<evidence type="ECO:0000256" key="9">
    <source>
        <dbReference type="ARBA" id="ARBA00022968"/>
    </source>
</evidence>
<keyword evidence="7" id="KW-0963">Cytoplasm</keyword>
<dbReference type="PANTHER" id="PTHR21142">
    <property type="entry name" value="SARCOGLYCANS"/>
    <property type="match status" value="1"/>
</dbReference>
<dbReference type="Pfam" id="PF04790">
    <property type="entry name" value="Sarcoglycan_1"/>
    <property type="match status" value="1"/>
</dbReference>
<name>A0A1A9UCL4_GLOAU</name>
<evidence type="ECO:0000256" key="4">
    <source>
        <dbReference type="ARBA" id="ARBA00007574"/>
    </source>
</evidence>
<comment type="similarity">
    <text evidence="4">Belongs to the sarcoglycan beta/delta/gamma/zeta family.</text>
</comment>
<dbReference type="GO" id="GO:0005856">
    <property type="term" value="C:cytoskeleton"/>
    <property type="evidence" value="ECO:0007669"/>
    <property type="project" value="UniProtKB-SubCell"/>
</dbReference>
<organism evidence="16 17">
    <name type="scientific">Glossina austeni</name>
    <name type="common">Savannah tsetse fly</name>
    <dbReference type="NCBI Taxonomy" id="7395"/>
    <lineage>
        <taxon>Eukaryota</taxon>
        <taxon>Metazoa</taxon>
        <taxon>Ecdysozoa</taxon>
        <taxon>Arthropoda</taxon>
        <taxon>Hexapoda</taxon>
        <taxon>Insecta</taxon>
        <taxon>Pterygota</taxon>
        <taxon>Neoptera</taxon>
        <taxon>Endopterygota</taxon>
        <taxon>Diptera</taxon>
        <taxon>Brachycera</taxon>
        <taxon>Muscomorpha</taxon>
        <taxon>Hippoboscoidea</taxon>
        <taxon>Glossinidae</taxon>
        <taxon>Glossina</taxon>
    </lineage>
</organism>
<dbReference type="EnsemblMetazoa" id="GAUT000040-RA">
    <property type="protein sequence ID" value="GAUT000040-PA"/>
    <property type="gene ID" value="GAUT000040"/>
</dbReference>
<keyword evidence="17" id="KW-1185">Reference proteome</keyword>
<keyword evidence="11" id="KW-0472">Membrane</keyword>
<keyword evidence="9" id="KW-0735">Signal-anchor</keyword>
<evidence type="ECO:0000256" key="10">
    <source>
        <dbReference type="ARBA" id="ARBA00022989"/>
    </source>
</evidence>
<evidence type="ECO:0000313" key="16">
    <source>
        <dbReference type="EnsemblMetazoa" id="GAUT000040-PA"/>
    </source>
</evidence>
<keyword evidence="12" id="KW-1015">Disulfide bond</keyword>
<dbReference type="STRING" id="7395.A0A1A9UCL4"/>
<evidence type="ECO:0000256" key="2">
    <source>
        <dbReference type="ARBA" id="ARBA00004245"/>
    </source>
</evidence>
<evidence type="ECO:0000256" key="15">
    <source>
        <dbReference type="ARBA" id="ARBA00026041"/>
    </source>
</evidence>
<dbReference type="GO" id="GO:0007517">
    <property type="term" value="P:muscle organ development"/>
    <property type="evidence" value="ECO:0007669"/>
    <property type="project" value="InterPro"/>
</dbReference>
<dbReference type="Proteomes" id="UP000078200">
    <property type="component" value="Unassembled WGS sequence"/>
</dbReference>